<dbReference type="Pfam" id="PF02368">
    <property type="entry name" value="Big_2"/>
    <property type="match status" value="1"/>
</dbReference>
<evidence type="ECO:0000313" key="3">
    <source>
        <dbReference type="EMBL" id="AMC94415.1"/>
    </source>
</evidence>
<dbReference type="AlphaFoldDB" id="A0A0X8H1Q5"/>
<dbReference type="PANTHER" id="PTHR14859">
    <property type="entry name" value="CALCOFLUOR WHITE HYPERSENSITIVE PROTEIN PRECURSOR"/>
    <property type="match status" value="1"/>
</dbReference>
<name>A0A0X8H1Q5_9FIRM</name>
<dbReference type="STRING" id="1514105.AOC36_10660"/>
<feature type="signal peptide" evidence="1">
    <location>
        <begin position="1"/>
        <end position="23"/>
    </location>
</feature>
<dbReference type="Gene3D" id="2.60.120.260">
    <property type="entry name" value="Galactose-binding domain-like"/>
    <property type="match status" value="2"/>
</dbReference>
<dbReference type="OrthoDB" id="1641571at2"/>
<dbReference type="Pfam" id="PF03372">
    <property type="entry name" value="Exo_endo_phos"/>
    <property type="match status" value="1"/>
</dbReference>
<dbReference type="GO" id="GO:0016020">
    <property type="term" value="C:membrane"/>
    <property type="evidence" value="ECO:0007669"/>
    <property type="project" value="GOC"/>
</dbReference>
<dbReference type="SUPFAM" id="SSF56219">
    <property type="entry name" value="DNase I-like"/>
    <property type="match status" value="1"/>
</dbReference>
<dbReference type="Proteomes" id="UP000063781">
    <property type="component" value="Chromosome"/>
</dbReference>
<dbReference type="InterPro" id="IPR036691">
    <property type="entry name" value="Endo/exonu/phosph_ase_sf"/>
</dbReference>
<dbReference type="KEGG" id="erl:AOC36_10660"/>
<proteinExistence type="predicted"/>
<accession>A0A0X8H1Q5</accession>
<keyword evidence="1" id="KW-0732">Signal</keyword>
<dbReference type="InterPro" id="IPR008979">
    <property type="entry name" value="Galactose-bd-like_sf"/>
</dbReference>
<dbReference type="RefSeq" id="WP_067634129.1">
    <property type="nucleotide sequence ID" value="NZ_CP013213.1"/>
</dbReference>
<dbReference type="PANTHER" id="PTHR14859:SF15">
    <property type="entry name" value="ENDONUCLEASE_EXONUCLEASE_PHOSPHATASE DOMAIN-CONTAINING PROTEIN"/>
    <property type="match status" value="1"/>
</dbReference>
<dbReference type="GO" id="GO:0006506">
    <property type="term" value="P:GPI anchor biosynthetic process"/>
    <property type="evidence" value="ECO:0007669"/>
    <property type="project" value="TreeGrafter"/>
</dbReference>
<feature type="chain" id="PRO_5039266151" description="BIG2 domain-containing protein" evidence="1">
    <location>
        <begin position="24"/>
        <end position="632"/>
    </location>
</feature>
<reference evidence="3 4" key="1">
    <citation type="submission" date="2015-10" db="EMBL/GenBank/DDBJ databases">
        <title>Erysipelothrix larvae sp. LV19 isolated from the larval gut of the rhinoceros beetle, Trypoxylus dichotomus.</title>
        <authorList>
            <person name="Lim S."/>
            <person name="Kim B.-C."/>
        </authorList>
    </citation>
    <scope>NUCLEOTIDE SEQUENCE [LARGE SCALE GENOMIC DNA]</scope>
    <source>
        <strain evidence="3 4">LV19</strain>
    </source>
</reference>
<evidence type="ECO:0000313" key="4">
    <source>
        <dbReference type="Proteomes" id="UP000063781"/>
    </source>
</evidence>
<protein>
    <recommendedName>
        <fullName evidence="2">BIG2 domain-containing protein</fullName>
    </recommendedName>
</protein>
<evidence type="ECO:0000259" key="2">
    <source>
        <dbReference type="SMART" id="SM00635"/>
    </source>
</evidence>
<dbReference type="Gene3D" id="2.60.40.1080">
    <property type="match status" value="1"/>
</dbReference>
<gene>
    <name evidence="3" type="ORF">AOC36_10660</name>
</gene>
<feature type="domain" description="BIG2" evidence="2">
    <location>
        <begin position="551"/>
        <end position="627"/>
    </location>
</feature>
<dbReference type="PROSITE" id="PS51257">
    <property type="entry name" value="PROKAR_LIPOPROTEIN"/>
    <property type="match status" value="1"/>
</dbReference>
<dbReference type="SMART" id="SM00635">
    <property type="entry name" value="BID_2"/>
    <property type="match status" value="1"/>
</dbReference>
<organism evidence="3 4">
    <name type="scientific">Erysipelothrix larvae</name>
    <dbReference type="NCBI Taxonomy" id="1514105"/>
    <lineage>
        <taxon>Bacteria</taxon>
        <taxon>Bacillati</taxon>
        <taxon>Bacillota</taxon>
        <taxon>Erysipelotrichia</taxon>
        <taxon>Erysipelotrichales</taxon>
        <taxon>Erysipelotrichaceae</taxon>
        <taxon>Erysipelothrix</taxon>
    </lineage>
</organism>
<dbReference type="Gene3D" id="3.60.10.10">
    <property type="entry name" value="Endonuclease/exonuclease/phosphatase"/>
    <property type="match status" value="1"/>
</dbReference>
<dbReference type="InterPro" id="IPR008964">
    <property type="entry name" value="Invasin/intimin_cell_adhesion"/>
</dbReference>
<dbReference type="InterPro" id="IPR003343">
    <property type="entry name" value="Big_2"/>
</dbReference>
<dbReference type="SUPFAM" id="SSF49785">
    <property type="entry name" value="Galactose-binding domain-like"/>
    <property type="match status" value="1"/>
</dbReference>
<keyword evidence="4" id="KW-1185">Reference proteome</keyword>
<dbReference type="InterPro" id="IPR051916">
    <property type="entry name" value="GPI-anchor_lipid_remodeler"/>
</dbReference>
<dbReference type="GO" id="GO:0003824">
    <property type="term" value="F:catalytic activity"/>
    <property type="evidence" value="ECO:0007669"/>
    <property type="project" value="InterPro"/>
</dbReference>
<evidence type="ECO:0000256" key="1">
    <source>
        <dbReference type="SAM" id="SignalP"/>
    </source>
</evidence>
<dbReference type="SUPFAM" id="SSF49373">
    <property type="entry name" value="Invasin/intimin cell-adhesion fragments"/>
    <property type="match status" value="1"/>
</dbReference>
<dbReference type="InterPro" id="IPR005135">
    <property type="entry name" value="Endo/exonuclease/phosphatase"/>
</dbReference>
<dbReference type="EMBL" id="CP013213">
    <property type="protein sequence ID" value="AMC94415.1"/>
    <property type="molecule type" value="Genomic_DNA"/>
</dbReference>
<sequence length="632" mass="70782">MKRYALFLLSCCLLLVGCQSHDSSDNKGTTLRVATWNIGANPDSSVPDMLDQITSNNIEIVGLQEVDINNDRNDYDMLSEFKSETYEHLHWAKGRDYANGYFGLGIVSSFAFLQSASIPVESTSSNATKVIEKVVFEKEGKVVSFYNVHLSWENESLRKRQFQELIDRVNNDENEYKIIVGDFNADQNNREYKMFAEQFTYVNGYKDRWIETFPDKEADPAMKSYSIDNILVTKNIQIDGFKSISSDLSDHEMLYSDLKLLDDATVETVAPKDRNIALAQLVTVLPESEQDNYILVDGITNNNWKTVGEVEITLELDRIYHLSDVKLYTNNKKVDASALSFSLDGENYTDNTAFDMADLVEIECNQYAKFVKVSIESSSEIVLSEVMVYGEPANTTIKNSSNLLTSTLNTDAYGGIKPGWSVVSNNPAVSAIQENDAISISNLMGNGYARLNQLLQLEGNKTYKLAFDVKGNNVDSSEFTLRIQQFDRLGAQIKTYSTQLKNNLLINENYETFLTTFVTAPNVNLVIISIEFSNSEGQLFLKSAELSETVKTQMLTVKGSHQMKIGESQTLETISYPTNATDYSYHWVTSDPSVAEVDASGVVTALKKGTVVISRISNENLILESSIFINVE</sequence>